<dbReference type="Proteomes" id="UP000319716">
    <property type="component" value="Unassembled WGS sequence"/>
</dbReference>
<accession>A0A4Y1Z787</accession>
<evidence type="ECO:0000313" key="2">
    <source>
        <dbReference type="Proteomes" id="UP000319716"/>
    </source>
</evidence>
<name>A0A4Y1Z787_9BACL</name>
<protein>
    <submittedName>
        <fullName evidence="1">Uncharacterized protein</fullName>
    </submittedName>
</protein>
<organism evidence="1 2">
    <name type="scientific">Sporolactobacillus inulinus</name>
    <dbReference type="NCBI Taxonomy" id="2078"/>
    <lineage>
        <taxon>Bacteria</taxon>
        <taxon>Bacillati</taxon>
        <taxon>Bacillota</taxon>
        <taxon>Bacilli</taxon>
        <taxon>Bacillales</taxon>
        <taxon>Sporolactobacillaceae</taxon>
        <taxon>Sporolactobacillus</taxon>
    </lineage>
</organism>
<proteinExistence type="predicted"/>
<sequence>MVQYFELCVLSMDPLLYEASDVSYHNLFFFMNLCADLEPFCSC</sequence>
<dbReference type="AlphaFoldDB" id="A0A4Y1Z787"/>
<gene>
    <name evidence="1" type="ORF">NBRC111894_352</name>
</gene>
<evidence type="ECO:0000313" key="1">
    <source>
        <dbReference type="EMBL" id="GAY74798.1"/>
    </source>
</evidence>
<reference evidence="1 2" key="1">
    <citation type="submission" date="2017-11" db="EMBL/GenBank/DDBJ databases">
        <title>Draft Genome Sequence of Sporolactobacillus inulinus NBRC 111894 Isolated from Koso, a Japanese Sugar-Vegetable Fermented Beverage.</title>
        <authorList>
            <person name="Chiou T.Y."/>
            <person name="Oshima K."/>
            <person name="Suda W."/>
            <person name="Hattori M."/>
            <person name="Takahashi T."/>
        </authorList>
    </citation>
    <scope>NUCLEOTIDE SEQUENCE [LARGE SCALE GENOMIC DNA]</scope>
    <source>
        <strain evidence="1 2">NBRC111894</strain>
    </source>
</reference>
<comment type="caution">
    <text evidence="1">The sequence shown here is derived from an EMBL/GenBank/DDBJ whole genome shotgun (WGS) entry which is preliminary data.</text>
</comment>
<dbReference type="EMBL" id="BEXB01000002">
    <property type="protein sequence ID" value="GAY74798.1"/>
    <property type="molecule type" value="Genomic_DNA"/>
</dbReference>